<organism evidence="2">
    <name type="scientific">Ceratitis capitata</name>
    <name type="common">Mediterranean fruit fly</name>
    <name type="synonym">Tephritis capitata</name>
    <dbReference type="NCBI Taxonomy" id="7213"/>
    <lineage>
        <taxon>Eukaryota</taxon>
        <taxon>Metazoa</taxon>
        <taxon>Ecdysozoa</taxon>
        <taxon>Arthropoda</taxon>
        <taxon>Hexapoda</taxon>
        <taxon>Insecta</taxon>
        <taxon>Pterygota</taxon>
        <taxon>Neoptera</taxon>
        <taxon>Endopterygota</taxon>
        <taxon>Diptera</taxon>
        <taxon>Brachycera</taxon>
        <taxon>Muscomorpha</taxon>
        <taxon>Tephritoidea</taxon>
        <taxon>Tephritidae</taxon>
        <taxon>Ceratitis</taxon>
        <taxon>Ceratitis</taxon>
    </lineage>
</organism>
<dbReference type="EMBL" id="GAMC01001213">
    <property type="protein sequence ID" value="JAC05343.1"/>
    <property type="molecule type" value="mRNA"/>
</dbReference>
<feature type="non-terminal residue" evidence="2">
    <location>
        <position position="268"/>
    </location>
</feature>
<feature type="non-terminal residue" evidence="2">
    <location>
        <position position="1"/>
    </location>
</feature>
<name>W8C0Y5_CERCA</name>
<sequence>QQQQHAQYAAAAAAHAHAAAASGMRAGNGMPSMFGNTLGRGGCLYETNSSLVGSSASVVGGRAYDLDISGHHVGGVNVSNIASTAVPPVVVGVGGNIAASSVGGGSGYIPAHVNVSSVAVGSGSYNAGMSGMSAASESSRRANVGGCGYSQQPQAQPQQHTQPPSQQQYQHSILPPERIKMEPLEQILTPTIEMEELIIKTEPTDEPYNKVSSADEAIATGSTKMNPNAGYMHFPKHLQPYPHQLQHPHQQHPAAQPPPPPHHHHHHH</sequence>
<feature type="compositionally biased region" description="Low complexity" evidence="1">
    <location>
        <begin position="238"/>
        <end position="254"/>
    </location>
</feature>
<evidence type="ECO:0000313" key="2">
    <source>
        <dbReference type="EMBL" id="JAC05343.1"/>
    </source>
</evidence>
<protein>
    <submittedName>
        <fullName evidence="2">Uncharacterized protein</fullName>
    </submittedName>
</protein>
<evidence type="ECO:0000256" key="1">
    <source>
        <dbReference type="SAM" id="MobiDB-lite"/>
    </source>
</evidence>
<feature type="compositionally biased region" description="Low complexity" evidence="1">
    <location>
        <begin position="130"/>
        <end position="143"/>
    </location>
</feature>
<feature type="region of interest" description="Disordered" evidence="1">
    <location>
        <begin position="238"/>
        <end position="268"/>
    </location>
</feature>
<feature type="region of interest" description="Disordered" evidence="1">
    <location>
        <begin position="130"/>
        <end position="170"/>
    </location>
</feature>
<feature type="compositionally biased region" description="Low complexity" evidence="1">
    <location>
        <begin position="151"/>
        <end position="170"/>
    </location>
</feature>
<reference evidence="2" key="2">
    <citation type="journal article" date="2014" name="BMC Genomics">
        <title>A genomic perspective to assessing quality of mass-reared SIT flies used in Mediterranean fruit fly (Ceratitis capitata) eradication in California.</title>
        <authorList>
            <person name="Calla B."/>
            <person name="Hall B."/>
            <person name="Hou S."/>
            <person name="Geib S.M."/>
        </authorList>
    </citation>
    <scope>NUCLEOTIDE SEQUENCE</scope>
</reference>
<proteinExistence type="evidence at transcript level"/>
<reference evidence="2" key="1">
    <citation type="submission" date="2013-07" db="EMBL/GenBank/DDBJ databases">
        <authorList>
            <person name="Geib S."/>
        </authorList>
    </citation>
    <scope>NUCLEOTIDE SEQUENCE</scope>
</reference>
<dbReference type="AlphaFoldDB" id="W8C0Y5"/>
<accession>W8C0Y5</accession>